<name>A0A9P4U9V5_9PLEO</name>
<protein>
    <recommendedName>
        <fullName evidence="2">BTB domain-containing protein</fullName>
    </recommendedName>
</protein>
<evidence type="ECO:0000313" key="3">
    <source>
        <dbReference type="EMBL" id="KAF2441472.1"/>
    </source>
</evidence>
<dbReference type="OrthoDB" id="194443at2759"/>
<comment type="caution">
    <text evidence="3">The sequence shown here is derived from an EMBL/GenBank/DDBJ whole genome shotgun (WGS) entry which is preliminary data.</text>
</comment>
<dbReference type="Pfam" id="PF00651">
    <property type="entry name" value="BTB"/>
    <property type="match status" value="1"/>
</dbReference>
<gene>
    <name evidence="3" type="ORF">P171DRAFT_487933</name>
</gene>
<feature type="domain" description="BTB" evidence="2">
    <location>
        <begin position="37"/>
        <end position="107"/>
    </location>
</feature>
<proteinExistence type="predicted"/>
<feature type="region of interest" description="Disordered" evidence="1">
    <location>
        <begin position="1"/>
        <end position="20"/>
    </location>
</feature>
<evidence type="ECO:0000259" key="2">
    <source>
        <dbReference type="PROSITE" id="PS50097"/>
    </source>
</evidence>
<evidence type="ECO:0000256" key="1">
    <source>
        <dbReference type="SAM" id="MobiDB-lite"/>
    </source>
</evidence>
<dbReference type="InterPro" id="IPR011333">
    <property type="entry name" value="SKP1/BTB/POZ_sf"/>
</dbReference>
<dbReference type="SUPFAM" id="SSF54695">
    <property type="entry name" value="POZ domain"/>
    <property type="match status" value="1"/>
</dbReference>
<feature type="compositionally biased region" description="Basic and acidic residues" evidence="1">
    <location>
        <begin position="11"/>
        <end position="20"/>
    </location>
</feature>
<dbReference type="PANTHER" id="PTHR47843:SF2">
    <property type="entry name" value="BTB DOMAIN-CONTAINING PROTEIN"/>
    <property type="match status" value="1"/>
</dbReference>
<feature type="region of interest" description="Disordered" evidence="1">
    <location>
        <begin position="233"/>
        <end position="257"/>
    </location>
</feature>
<dbReference type="InterPro" id="IPR000210">
    <property type="entry name" value="BTB/POZ_dom"/>
</dbReference>
<dbReference type="EMBL" id="MU001505">
    <property type="protein sequence ID" value="KAF2441472.1"/>
    <property type="molecule type" value="Genomic_DNA"/>
</dbReference>
<dbReference type="AlphaFoldDB" id="A0A9P4U9V5"/>
<keyword evidence="4" id="KW-1185">Reference proteome</keyword>
<evidence type="ECO:0000313" key="4">
    <source>
        <dbReference type="Proteomes" id="UP000799764"/>
    </source>
</evidence>
<organism evidence="3 4">
    <name type="scientific">Karstenula rhodostoma CBS 690.94</name>
    <dbReference type="NCBI Taxonomy" id="1392251"/>
    <lineage>
        <taxon>Eukaryota</taxon>
        <taxon>Fungi</taxon>
        <taxon>Dikarya</taxon>
        <taxon>Ascomycota</taxon>
        <taxon>Pezizomycotina</taxon>
        <taxon>Dothideomycetes</taxon>
        <taxon>Pleosporomycetidae</taxon>
        <taxon>Pleosporales</taxon>
        <taxon>Massarineae</taxon>
        <taxon>Didymosphaeriaceae</taxon>
        <taxon>Karstenula</taxon>
    </lineage>
</organism>
<dbReference type="Gene3D" id="3.30.710.10">
    <property type="entry name" value="Potassium Channel Kv1.1, Chain A"/>
    <property type="match status" value="1"/>
</dbReference>
<dbReference type="PANTHER" id="PTHR47843">
    <property type="entry name" value="BTB DOMAIN-CONTAINING PROTEIN-RELATED"/>
    <property type="match status" value="1"/>
</dbReference>
<dbReference type="Proteomes" id="UP000799764">
    <property type="component" value="Unassembled WGS sequence"/>
</dbReference>
<sequence length="257" mass="29130">MADNKNATDPTPKKAPEVLEKDKPKLNPLGFYSSGVVNVKVGPKNNEKTFQMHKALAIHHSGFFRGAFSSDNFQEGATGEVTLRDVTHDTFAMFLVWLYKGALRPAKRWPEVYHDGDEIQHDLLRDLCIFADRYIVQALHTHIVALAVEYYAIDEECVGYGHVKRAFENLPETDPYLKLLVDTHCLYWEPDRDDEEELVAFADLPVTFLHRVMAKYADLASRKISRMGLEKSDYIPASGSGSGCDKDPPRKRQKTSN</sequence>
<accession>A0A9P4U9V5</accession>
<dbReference type="PROSITE" id="PS50097">
    <property type="entry name" value="BTB"/>
    <property type="match status" value="1"/>
</dbReference>
<reference evidence="3" key="1">
    <citation type="journal article" date="2020" name="Stud. Mycol.">
        <title>101 Dothideomycetes genomes: a test case for predicting lifestyles and emergence of pathogens.</title>
        <authorList>
            <person name="Haridas S."/>
            <person name="Albert R."/>
            <person name="Binder M."/>
            <person name="Bloem J."/>
            <person name="Labutti K."/>
            <person name="Salamov A."/>
            <person name="Andreopoulos B."/>
            <person name="Baker S."/>
            <person name="Barry K."/>
            <person name="Bills G."/>
            <person name="Bluhm B."/>
            <person name="Cannon C."/>
            <person name="Castanera R."/>
            <person name="Culley D."/>
            <person name="Daum C."/>
            <person name="Ezra D."/>
            <person name="Gonzalez J."/>
            <person name="Henrissat B."/>
            <person name="Kuo A."/>
            <person name="Liang C."/>
            <person name="Lipzen A."/>
            <person name="Lutzoni F."/>
            <person name="Magnuson J."/>
            <person name="Mondo S."/>
            <person name="Nolan M."/>
            <person name="Ohm R."/>
            <person name="Pangilinan J."/>
            <person name="Park H.-J."/>
            <person name="Ramirez L."/>
            <person name="Alfaro M."/>
            <person name="Sun H."/>
            <person name="Tritt A."/>
            <person name="Yoshinaga Y."/>
            <person name="Zwiers L.-H."/>
            <person name="Turgeon B."/>
            <person name="Goodwin S."/>
            <person name="Spatafora J."/>
            <person name="Crous P."/>
            <person name="Grigoriev I."/>
        </authorList>
    </citation>
    <scope>NUCLEOTIDE SEQUENCE</scope>
    <source>
        <strain evidence="3">CBS 690.94</strain>
    </source>
</reference>
<dbReference type="CDD" id="cd18186">
    <property type="entry name" value="BTB_POZ_ZBTB_KLHL-like"/>
    <property type="match status" value="1"/>
</dbReference>